<evidence type="ECO:0000313" key="26">
    <source>
        <dbReference type="EMBL" id="SMN20829.1"/>
    </source>
</evidence>
<dbReference type="PANTHER" id="PTHR11042">
    <property type="entry name" value="EUKARYOTIC TRANSLATION INITIATION FACTOR 2-ALPHA KINASE EIF2-ALPHA KINASE -RELATED"/>
    <property type="match status" value="1"/>
</dbReference>
<feature type="domain" description="RWD" evidence="25">
    <location>
        <begin position="17"/>
        <end position="128"/>
    </location>
</feature>
<feature type="compositionally biased region" description="Low complexity" evidence="23">
    <location>
        <begin position="732"/>
        <end position="745"/>
    </location>
</feature>
<evidence type="ECO:0000256" key="23">
    <source>
        <dbReference type="SAM" id="MobiDB-lite"/>
    </source>
</evidence>
<comment type="catalytic activity">
    <reaction evidence="17">
        <text>L-seryl-[protein] + ATP = O-phospho-L-seryl-[protein] + ADP + H(+)</text>
        <dbReference type="Rhea" id="RHEA:17989"/>
        <dbReference type="Rhea" id="RHEA-COMP:9863"/>
        <dbReference type="Rhea" id="RHEA-COMP:11604"/>
        <dbReference type="ChEBI" id="CHEBI:15378"/>
        <dbReference type="ChEBI" id="CHEBI:29999"/>
        <dbReference type="ChEBI" id="CHEBI:30616"/>
        <dbReference type="ChEBI" id="CHEBI:83421"/>
        <dbReference type="ChEBI" id="CHEBI:456216"/>
        <dbReference type="EC" id="2.7.11.1"/>
    </reaction>
</comment>
<dbReference type="InterPro" id="IPR050339">
    <property type="entry name" value="CC_SR_Kinase"/>
</dbReference>
<evidence type="ECO:0000256" key="18">
    <source>
        <dbReference type="ARBA" id="ARBA00073598"/>
    </source>
</evidence>
<feature type="region of interest" description="Disordered" evidence="23">
    <location>
        <begin position="664"/>
        <end position="695"/>
    </location>
</feature>
<comment type="catalytic activity">
    <reaction evidence="16">
        <text>L-threonyl-[protein] + ATP = O-phospho-L-threonyl-[protein] + ADP + H(+)</text>
        <dbReference type="Rhea" id="RHEA:46608"/>
        <dbReference type="Rhea" id="RHEA-COMP:11060"/>
        <dbReference type="Rhea" id="RHEA-COMP:11605"/>
        <dbReference type="ChEBI" id="CHEBI:15378"/>
        <dbReference type="ChEBI" id="CHEBI:30013"/>
        <dbReference type="ChEBI" id="CHEBI:30616"/>
        <dbReference type="ChEBI" id="CHEBI:61977"/>
        <dbReference type="ChEBI" id="CHEBI:456216"/>
        <dbReference type="EC" id="2.7.11.1"/>
    </reaction>
</comment>
<gene>
    <name evidence="26" type="ORF">KASA_0M02464G</name>
</gene>
<feature type="binding site" evidence="20">
    <location>
        <position position="623"/>
    </location>
    <ligand>
        <name>ATP</name>
        <dbReference type="ChEBI" id="CHEBI:30616"/>
    </ligand>
</feature>
<evidence type="ECO:0000256" key="22">
    <source>
        <dbReference type="SAM" id="Coils"/>
    </source>
</evidence>
<dbReference type="PROSITE" id="PS50011">
    <property type="entry name" value="PROTEIN_KINASE_DOM"/>
    <property type="match status" value="2"/>
</dbReference>
<keyword evidence="4" id="KW-0723">Serine/threonine-protein kinase</keyword>
<dbReference type="Gene3D" id="1.10.510.10">
    <property type="entry name" value="Transferase(Phosphotransferase) domain 1"/>
    <property type="match status" value="2"/>
</dbReference>
<evidence type="ECO:0000256" key="2">
    <source>
        <dbReference type="ARBA" id="ARBA00012513"/>
    </source>
</evidence>
<feature type="binding site" evidence="20">
    <location>
        <begin position="600"/>
        <end position="608"/>
    </location>
    <ligand>
        <name>ATP</name>
        <dbReference type="ChEBI" id="CHEBI:30616"/>
    </ligand>
</feature>
<proteinExistence type="inferred from homology"/>
<feature type="active site" description="Proton acceptor" evidence="19">
    <location>
        <position position="851"/>
    </location>
</feature>
<accession>A0A1X7R5R5</accession>
<dbReference type="FunFam" id="1.10.510.10:FF:000856">
    <property type="entry name" value="eIF-2-alpha kinase GCN2"/>
    <property type="match status" value="1"/>
</dbReference>
<dbReference type="GO" id="GO:0005634">
    <property type="term" value="C:nucleus"/>
    <property type="evidence" value="ECO:0007669"/>
    <property type="project" value="TreeGrafter"/>
</dbReference>
<comment type="similarity">
    <text evidence="15">Belongs to the protein kinase superfamily. Ser/Thr protein kinase family. GCN2 subfamily.</text>
</comment>
<protein>
    <recommendedName>
        <fullName evidence="18">eIF-2-alpha kinase GCN2</fullName>
        <ecNumber evidence="2">2.7.11.1</ecNumber>
    </recommendedName>
</protein>
<feature type="region of interest" description="Disordered" evidence="23">
    <location>
        <begin position="730"/>
        <end position="768"/>
    </location>
</feature>
<evidence type="ECO:0000256" key="13">
    <source>
        <dbReference type="ARBA" id="ARBA00023016"/>
    </source>
</evidence>
<dbReference type="GO" id="GO:0005524">
    <property type="term" value="F:ATP binding"/>
    <property type="evidence" value="ECO:0007669"/>
    <property type="project" value="UniProtKB-UniRule"/>
</dbReference>
<dbReference type="InterPro" id="IPR011009">
    <property type="entry name" value="Kinase-like_dom_sf"/>
</dbReference>
<dbReference type="InterPro" id="IPR016135">
    <property type="entry name" value="UBQ-conjugating_enzyme/RWD"/>
</dbReference>
<dbReference type="Proteomes" id="UP000196158">
    <property type="component" value="Unassembled WGS sequence"/>
</dbReference>
<evidence type="ECO:0000256" key="3">
    <source>
        <dbReference type="ARBA" id="ARBA00022490"/>
    </source>
</evidence>
<dbReference type="InterPro" id="IPR008271">
    <property type="entry name" value="Ser/Thr_kinase_AS"/>
</dbReference>
<feature type="binding site" evidence="21">
    <location>
        <position position="624"/>
    </location>
    <ligand>
        <name>ATP</name>
        <dbReference type="ChEBI" id="CHEBI:30616"/>
    </ligand>
</feature>
<dbReference type="SMART" id="SM00220">
    <property type="entry name" value="S_TKc"/>
    <property type="match status" value="1"/>
</dbReference>
<feature type="domain" description="Protein kinase" evidence="24">
    <location>
        <begin position="255"/>
        <end position="526"/>
    </location>
</feature>
<dbReference type="InterPro" id="IPR045864">
    <property type="entry name" value="aa-tRNA-synth_II/BPL/LPL"/>
</dbReference>
<dbReference type="Pfam" id="PF13393">
    <property type="entry name" value="tRNA-synt_His"/>
    <property type="match status" value="1"/>
</dbReference>
<dbReference type="FunFam" id="1.10.510.10:FF:001061">
    <property type="entry name" value="eIF-2-alpha kinase GCN2"/>
    <property type="match status" value="1"/>
</dbReference>
<dbReference type="PROSITE" id="PS00108">
    <property type="entry name" value="PROTEIN_KINASE_ST"/>
    <property type="match status" value="1"/>
</dbReference>
<evidence type="ECO:0000256" key="16">
    <source>
        <dbReference type="ARBA" id="ARBA00047899"/>
    </source>
</evidence>
<dbReference type="SUPFAM" id="SSF54495">
    <property type="entry name" value="UBC-like"/>
    <property type="match status" value="1"/>
</dbReference>
<evidence type="ECO:0000256" key="12">
    <source>
        <dbReference type="ARBA" id="ARBA00022884"/>
    </source>
</evidence>
<dbReference type="GO" id="GO:0140469">
    <property type="term" value="P:GCN2-mediated signaling"/>
    <property type="evidence" value="ECO:0007669"/>
    <property type="project" value="UniProtKB-ARBA"/>
</dbReference>
<evidence type="ECO:0000256" key="8">
    <source>
        <dbReference type="ARBA" id="ARBA00022741"/>
    </source>
</evidence>
<evidence type="ECO:0000256" key="6">
    <source>
        <dbReference type="ARBA" id="ARBA00022679"/>
    </source>
</evidence>
<evidence type="ECO:0000256" key="1">
    <source>
        <dbReference type="ARBA" id="ARBA00004496"/>
    </source>
</evidence>
<name>A0A1X7R5R5_9SACH</name>
<dbReference type="Pfam" id="PF12745">
    <property type="entry name" value="HGTP_anticodon2"/>
    <property type="match status" value="1"/>
</dbReference>
<dbReference type="InterPro" id="IPR006575">
    <property type="entry name" value="RWD_dom"/>
</dbReference>
<dbReference type="Gene3D" id="3.10.110.10">
    <property type="entry name" value="Ubiquitin Conjugating Enzyme"/>
    <property type="match status" value="1"/>
</dbReference>
<feature type="coiled-coil region" evidence="22">
    <location>
        <begin position="142"/>
        <end position="172"/>
    </location>
</feature>
<evidence type="ECO:0000256" key="21">
    <source>
        <dbReference type="PROSITE-ProRule" id="PRU10141"/>
    </source>
</evidence>
<evidence type="ECO:0000256" key="15">
    <source>
        <dbReference type="ARBA" id="ARBA00037982"/>
    </source>
</evidence>
<dbReference type="CDD" id="cd14046">
    <property type="entry name" value="STKc_EIF2AK4_GCN2_rpt2"/>
    <property type="match status" value="1"/>
</dbReference>
<dbReference type="FunFam" id="3.30.200.20:FF:000379">
    <property type="entry name" value="eIF-2-alpha kinase GCN2"/>
    <property type="match status" value="1"/>
</dbReference>
<evidence type="ECO:0000256" key="5">
    <source>
        <dbReference type="ARBA" id="ARBA00022555"/>
    </source>
</evidence>
<dbReference type="Gene3D" id="3.30.200.20">
    <property type="entry name" value="Phosphorylase Kinase, domain 1"/>
    <property type="match status" value="1"/>
</dbReference>
<comment type="subcellular location">
    <subcellularLocation>
        <location evidence="1">Cytoplasm</location>
    </subcellularLocation>
</comment>
<dbReference type="Pfam" id="PF00069">
    <property type="entry name" value="Pkinase"/>
    <property type="match status" value="3"/>
</dbReference>
<feature type="domain" description="Protein kinase" evidence="24">
    <location>
        <begin position="594"/>
        <end position="997"/>
    </location>
</feature>
<evidence type="ECO:0000256" key="17">
    <source>
        <dbReference type="ARBA" id="ARBA00048679"/>
    </source>
</evidence>
<keyword evidence="26" id="KW-0648">Protein biosynthesis</keyword>
<evidence type="ECO:0000256" key="10">
    <source>
        <dbReference type="ARBA" id="ARBA00022840"/>
    </source>
</evidence>
<dbReference type="InterPro" id="IPR036621">
    <property type="entry name" value="Anticodon-bd_dom_sf"/>
</dbReference>
<evidence type="ECO:0000259" key="24">
    <source>
        <dbReference type="PROSITE" id="PS50011"/>
    </source>
</evidence>
<dbReference type="EC" id="2.7.11.1" evidence="2"/>
<dbReference type="GO" id="GO:0000049">
    <property type="term" value="F:tRNA binding"/>
    <property type="evidence" value="ECO:0007669"/>
    <property type="project" value="UniProtKB-KW"/>
</dbReference>
<keyword evidence="27" id="KW-1185">Reference proteome</keyword>
<dbReference type="SUPFAM" id="SSF55681">
    <property type="entry name" value="Class II aaRS and biotin synthetases"/>
    <property type="match status" value="1"/>
</dbReference>
<dbReference type="SMART" id="SM00591">
    <property type="entry name" value="RWD"/>
    <property type="match status" value="1"/>
</dbReference>
<dbReference type="Pfam" id="PF05773">
    <property type="entry name" value="RWD"/>
    <property type="match status" value="1"/>
</dbReference>
<feature type="compositionally biased region" description="Acidic residues" evidence="23">
    <location>
        <begin position="671"/>
        <end position="695"/>
    </location>
</feature>
<evidence type="ECO:0000256" key="4">
    <source>
        <dbReference type="ARBA" id="ARBA00022527"/>
    </source>
</evidence>
<dbReference type="GO" id="GO:0004694">
    <property type="term" value="F:eukaryotic translation initiation factor 2alpha kinase activity"/>
    <property type="evidence" value="ECO:0007669"/>
    <property type="project" value="InterPro"/>
</dbReference>
<dbReference type="Gene3D" id="3.40.50.800">
    <property type="entry name" value="Anticodon-binding domain"/>
    <property type="match status" value="1"/>
</dbReference>
<dbReference type="GO" id="GO:0000077">
    <property type="term" value="P:DNA damage checkpoint signaling"/>
    <property type="evidence" value="ECO:0007669"/>
    <property type="project" value="InterPro"/>
</dbReference>
<evidence type="ECO:0000256" key="7">
    <source>
        <dbReference type="ARBA" id="ARBA00022737"/>
    </source>
</evidence>
<keyword evidence="5" id="KW-0820">tRNA-binding</keyword>
<dbReference type="PANTHER" id="PTHR11042:SF136">
    <property type="entry name" value="EIF-2-ALPHA KINASE GCN2"/>
    <property type="match status" value="1"/>
</dbReference>
<dbReference type="GO" id="GO:0005829">
    <property type="term" value="C:cytosol"/>
    <property type="evidence" value="ECO:0007669"/>
    <property type="project" value="TreeGrafter"/>
</dbReference>
<dbReference type="CDD" id="cd23823">
    <property type="entry name" value="RWD_GCN2"/>
    <property type="match status" value="1"/>
</dbReference>
<evidence type="ECO:0000256" key="9">
    <source>
        <dbReference type="ARBA" id="ARBA00022777"/>
    </source>
</evidence>
<dbReference type="CDD" id="cd14012">
    <property type="entry name" value="PK_eIF2AK_GCN2_rpt1"/>
    <property type="match status" value="1"/>
</dbReference>
<keyword evidence="8 20" id="KW-0547">Nucleotide-binding</keyword>
<keyword evidence="3" id="KW-0963">Cytoplasm</keyword>
<dbReference type="PROSITE" id="PS00107">
    <property type="entry name" value="PROTEIN_KINASE_ATP"/>
    <property type="match status" value="1"/>
</dbReference>
<dbReference type="SUPFAM" id="SSF56112">
    <property type="entry name" value="Protein kinase-like (PK-like)"/>
    <property type="match status" value="2"/>
</dbReference>
<keyword evidence="9 26" id="KW-0418">Kinase</keyword>
<feature type="compositionally biased region" description="Basic and acidic residues" evidence="23">
    <location>
        <begin position="1522"/>
        <end position="1532"/>
    </location>
</feature>
<keyword evidence="13" id="KW-0346">Stress response</keyword>
<dbReference type="GO" id="GO:0003743">
    <property type="term" value="F:translation initiation factor activity"/>
    <property type="evidence" value="ECO:0007669"/>
    <property type="project" value="UniProtKB-KW"/>
</dbReference>
<dbReference type="Gene3D" id="3.30.930.10">
    <property type="entry name" value="Bira Bifunctional Protein, Domain 2"/>
    <property type="match status" value="1"/>
</dbReference>
<keyword evidence="11" id="KW-0810">Translation regulation</keyword>
<keyword evidence="14" id="KW-0010">Activator</keyword>
<dbReference type="GO" id="GO:0009893">
    <property type="term" value="P:positive regulation of metabolic process"/>
    <property type="evidence" value="ECO:0007669"/>
    <property type="project" value="UniProtKB-ARBA"/>
</dbReference>
<dbReference type="FunFam" id="3.10.110.10:FF:000050">
    <property type="entry name" value="eIF-2-alpha kinase GCN2"/>
    <property type="match status" value="1"/>
</dbReference>
<keyword evidence="6" id="KW-0808">Transferase</keyword>
<feature type="compositionally biased region" description="Acidic residues" evidence="23">
    <location>
        <begin position="756"/>
        <end position="768"/>
    </location>
</feature>
<dbReference type="CDD" id="cd00773">
    <property type="entry name" value="HisRS-like_core"/>
    <property type="match status" value="1"/>
</dbReference>
<dbReference type="InterPro" id="IPR041715">
    <property type="entry name" value="HisRS-like_core"/>
</dbReference>
<keyword evidence="26" id="KW-0396">Initiation factor</keyword>
<keyword evidence="10 20" id="KW-0067">ATP-binding</keyword>
<reference evidence="26 27" key="1">
    <citation type="submission" date="2017-04" db="EMBL/GenBank/DDBJ databases">
        <authorList>
            <person name="Afonso C.L."/>
            <person name="Miller P.J."/>
            <person name="Scott M.A."/>
            <person name="Spackman E."/>
            <person name="Goraichik I."/>
            <person name="Dimitrov K.M."/>
            <person name="Suarez D.L."/>
            <person name="Swayne D.E."/>
        </authorList>
    </citation>
    <scope>NUCLEOTIDE SEQUENCE [LARGE SCALE GENOMIC DNA]</scope>
</reference>
<dbReference type="EMBL" id="FXLY01000006">
    <property type="protein sequence ID" value="SMN20829.1"/>
    <property type="molecule type" value="Genomic_DNA"/>
</dbReference>
<dbReference type="InterPro" id="IPR017441">
    <property type="entry name" value="Protein_kinase_ATP_BS"/>
</dbReference>
<keyword evidence="12" id="KW-0694">RNA-binding</keyword>
<dbReference type="GO" id="GO:1990625">
    <property type="term" value="P:negative regulation of cytoplasmic translational initiation in response to stress"/>
    <property type="evidence" value="ECO:0007669"/>
    <property type="project" value="TreeGrafter"/>
</dbReference>
<dbReference type="PROSITE" id="PS50908">
    <property type="entry name" value="RWD"/>
    <property type="match status" value="1"/>
</dbReference>
<dbReference type="InterPro" id="IPR016255">
    <property type="entry name" value="Gcn2"/>
</dbReference>
<feature type="region of interest" description="Disordered" evidence="23">
    <location>
        <begin position="1522"/>
        <end position="1550"/>
    </location>
</feature>
<keyword evidence="22" id="KW-0175">Coiled coil</keyword>
<sequence length="1676" mass="192271">MSLSHLTLNEYYEIQCNELEALKSIYMDDFTDLTKKKSSWDKQPQIIFEISLKSIETEPAQSSLTLHFELTPMYPHTRPDIIFKNVNNIMDSQLQSLKKEYTQIHKDARGQEFIFDIASLTQEKLDIFQGMVNNQSLEEDRLQRIQESKAQMEKDEKERQEQVEKLKVREQERIDKIVQKELEKRQDDDDQLFNPTKQMNLLPPSEWVSSGEAIIFPKVIKAKLPNNSLFKFRAVVNPQPTKLFSDPLNFTNQYLVKPYIAPDSPLANSLMSSEMMENFYFLLTEVQLDNPYFNTSNGKKEISVLEKNLELLLKVKHDNIQRLYAYSVERLGRNNATFVWKIRLLTEYSVSYPIGDVIQSVDFVNIATARVWMIRILEGIEALHKVGTFHGYITPQTVLLAKDSDFGTTIPKLIYPHYAYDLINMISKYPNKHGPPVDEPFFTWDPPELTKAKNIKPQRMTDIWLTGVLFIQMINGIDTVMDYSSPKEFLVENSIDTSLYDLLEKMLNEEPKRRLDILELLPMKFLRTNIDPDVRKFNLLKENPTQNSISQSSEDQLFESRTLSHSSNRRRSFNVGSRFSSSYAHTKSRYATDFEEIAVLGKGAFGQVVKARNTLDSRYYAVKKVRHTEEKLSTILSEVMLLASLNHQYVVRYYAAWLEEDSPNDSAVASSDEDDEDDDSFSDESTDISELETDDLFNQSNIMRNRIENIDEDNSNWDFISNSGYPDIVFANSSSGQNDTTTNQTDDIDSTHDSESESESDDDDDEDVQSMGIQFDMTHEPIKHHDINTIKKKKKKKSTLFIQMEYCENRTLFDLIHSDNLTEQRDEYWRLFRQILEALSYIHSQGIIHRDLKPMNIFIDESRNVKIGDFGLAKNVHRSADLLKMDSANVTGSTDNLTSAIGTALYVATEVLTGKGNYNEKIDMYSLGIIFFEMVYSFSTGMERVNILKDLRLPDIEFPTEFDGNKMKTEKRIIKLLLDHDPSKRPGARKLLDSGWLPVKHQDEALKEALKSLADPSSPWQQDVRESLFNQPYSLTNDILFDSIENSQTPFSQILRSQMTEEVVKIFRKHGGIENNSPSRIFPKGPTYIAQNVYELLDHGGSVLQLQYDLTYPMARYLSKGPNCVTKQFRLQYVYRPPAQSKSSLEPRKFGEIDFDIISSSTTHSSFYDAESIKIVDEILTAFPVFEKTNTVFVLNHFDILDSVFDFCNIDKAQRALVSRMLSQVGFAKSFKEVKSELKAQLNISSTSLNDLELFDFRLDFEATKRRLAKIMVDSPFLKKIDDSLSHIVKTLNFLKPLEVYRNVVISPLSSYNNSFYKGGIMFQAIYDDGSIRNLIAAGGRYDNLISFFARPSGAKTSNVKKAVGFNLAWETIFGIAQSYFKIAPGNKHKKRNKFLKDTAVEWKPSRCDVIISSFSNSLLDTIGVPILNKLWKQGIKTDFLRNCYTVDDVISGAQQDGADWIILIKQQSYTNSSHKRKYKPLKIRKLNSKLDIDMDIDEFLQLYNQEIADKDLTNDSIPIGDKFEEQNHWDDGSSASSSQDGDYDDKKNGSIASNKKIVYVPNMANRSKKASKREKWVYEDSARNASQSIVHNLSMAPVIAIDALRDETMEMISITSLNQKEEWLRKVFGSANNSAPRSFATSLYNALSKEASKGSKWAILHCHKTGQSSVIDLQR</sequence>
<evidence type="ECO:0000313" key="27">
    <source>
        <dbReference type="Proteomes" id="UP000196158"/>
    </source>
</evidence>
<dbReference type="OrthoDB" id="341578at2759"/>
<dbReference type="InterPro" id="IPR000719">
    <property type="entry name" value="Prot_kinase_dom"/>
</dbReference>
<keyword evidence="7" id="KW-0677">Repeat</keyword>
<dbReference type="STRING" id="1789683.A0A1X7R5R5"/>
<dbReference type="InterPro" id="IPR024435">
    <property type="entry name" value="HisRS-related_dom"/>
</dbReference>
<evidence type="ECO:0000256" key="20">
    <source>
        <dbReference type="PIRSR" id="PIRSR000660-2"/>
    </source>
</evidence>
<evidence type="ECO:0000259" key="25">
    <source>
        <dbReference type="PROSITE" id="PS50908"/>
    </source>
</evidence>
<organism evidence="26 27">
    <name type="scientific">Maudiozyma saulgeensis</name>
    <dbReference type="NCBI Taxonomy" id="1789683"/>
    <lineage>
        <taxon>Eukaryota</taxon>
        <taxon>Fungi</taxon>
        <taxon>Dikarya</taxon>
        <taxon>Ascomycota</taxon>
        <taxon>Saccharomycotina</taxon>
        <taxon>Saccharomycetes</taxon>
        <taxon>Saccharomycetales</taxon>
        <taxon>Saccharomycetaceae</taxon>
        <taxon>Maudiozyma</taxon>
    </lineage>
</organism>
<evidence type="ECO:0000256" key="14">
    <source>
        <dbReference type="ARBA" id="ARBA00023159"/>
    </source>
</evidence>
<evidence type="ECO:0000256" key="11">
    <source>
        <dbReference type="ARBA" id="ARBA00022845"/>
    </source>
</evidence>
<dbReference type="PIRSF" id="PIRSF000660">
    <property type="entry name" value="Ser/Thr_PK_GCN2"/>
    <property type="match status" value="1"/>
</dbReference>
<evidence type="ECO:0000256" key="19">
    <source>
        <dbReference type="PIRSR" id="PIRSR000660-1"/>
    </source>
</evidence>